<keyword evidence="3 8" id="KW-0349">Heme</keyword>
<evidence type="ECO:0000256" key="2">
    <source>
        <dbReference type="ARBA" id="ARBA00010617"/>
    </source>
</evidence>
<dbReference type="GO" id="GO:0004497">
    <property type="term" value="F:monooxygenase activity"/>
    <property type="evidence" value="ECO:0007669"/>
    <property type="project" value="UniProtKB-KW"/>
</dbReference>
<gene>
    <name evidence="10" type="ORF">LSH36_292g03037</name>
</gene>
<dbReference type="InterPro" id="IPR050479">
    <property type="entry name" value="CYP11_CYP27_families"/>
</dbReference>
<evidence type="ECO:0000256" key="8">
    <source>
        <dbReference type="PIRSR" id="PIRSR602401-1"/>
    </source>
</evidence>
<evidence type="ECO:0000256" key="5">
    <source>
        <dbReference type="ARBA" id="ARBA00023002"/>
    </source>
</evidence>
<sequence>MNEYVEKVQRRNRKTGQTVSNGVIFSGKTTCPFNTGILEESNSLFEILLRDSRVSQDLAVNLVMALLRTGIDSTGNALAFFLYNLANNPDKQQAVVDEIDDVIPTGTAVTPEHLQRMSYLKAALRESFRLHYPVFGGSGRVMPDDTVFSNYNVPKRVFIFANMAAMSRMEEYFPKPEEYHPERWLRDERAHLRTSWSHESGFLSLGFSHGLRACPGRRFAEQGLYLAVISILRKYRLEYHDDEIGMIHMPFTTPDRPLNIKFVSRNQ</sequence>
<dbReference type="InterPro" id="IPR036396">
    <property type="entry name" value="Cyt_P450_sf"/>
</dbReference>
<accession>A0AAD9JIZ0</accession>
<dbReference type="InterPro" id="IPR017972">
    <property type="entry name" value="Cyt_P450_CS"/>
</dbReference>
<keyword evidence="4 8" id="KW-0479">Metal-binding</keyword>
<evidence type="ECO:0008006" key="12">
    <source>
        <dbReference type="Google" id="ProtNLM"/>
    </source>
</evidence>
<keyword evidence="6 8" id="KW-0408">Iron</keyword>
<keyword evidence="5 9" id="KW-0560">Oxidoreductase</keyword>
<evidence type="ECO:0000256" key="9">
    <source>
        <dbReference type="RuleBase" id="RU000461"/>
    </source>
</evidence>
<dbReference type="PROSITE" id="PS00086">
    <property type="entry name" value="CYTOCHROME_P450"/>
    <property type="match status" value="1"/>
</dbReference>
<reference evidence="10" key="1">
    <citation type="journal article" date="2023" name="Mol. Biol. Evol.">
        <title>Third-Generation Sequencing Reveals the Adaptive Role of the Epigenome in Three Deep-Sea Polychaetes.</title>
        <authorList>
            <person name="Perez M."/>
            <person name="Aroh O."/>
            <person name="Sun Y."/>
            <person name="Lan Y."/>
            <person name="Juniper S.K."/>
            <person name="Young C.R."/>
            <person name="Angers B."/>
            <person name="Qian P.Y."/>
        </authorList>
    </citation>
    <scope>NUCLEOTIDE SEQUENCE</scope>
    <source>
        <strain evidence="10">P08H-3</strain>
    </source>
</reference>
<evidence type="ECO:0000313" key="10">
    <source>
        <dbReference type="EMBL" id="KAK2153576.1"/>
    </source>
</evidence>
<dbReference type="AlphaFoldDB" id="A0AAD9JIZ0"/>
<feature type="binding site" description="axial binding residue" evidence="8">
    <location>
        <position position="214"/>
    </location>
    <ligand>
        <name>heme</name>
        <dbReference type="ChEBI" id="CHEBI:30413"/>
    </ligand>
    <ligandPart>
        <name>Fe</name>
        <dbReference type="ChEBI" id="CHEBI:18248"/>
    </ligandPart>
</feature>
<evidence type="ECO:0000256" key="4">
    <source>
        <dbReference type="ARBA" id="ARBA00022723"/>
    </source>
</evidence>
<name>A0AAD9JIZ0_9ANNE</name>
<keyword evidence="7 9" id="KW-0503">Monooxygenase</keyword>
<dbReference type="PRINTS" id="PR00385">
    <property type="entry name" value="P450"/>
</dbReference>
<evidence type="ECO:0000256" key="6">
    <source>
        <dbReference type="ARBA" id="ARBA00023004"/>
    </source>
</evidence>
<dbReference type="Gene3D" id="1.10.630.10">
    <property type="entry name" value="Cytochrome P450"/>
    <property type="match status" value="1"/>
</dbReference>
<dbReference type="GO" id="GO:0020037">
    <property type="term" value="F:heme binding"/>
    <property type="evidence" value="ECO:0007669"/>
    <property type="project" value="InterPro"/>
</dbReference>
<dbReference type="InterPro" id="IPR001128">
    <property type="entry name" value="Cyt_P450"/>
</dbReference>
<dbReference type="GO" id="GO:0016705">
    <property type="term" value="F:oxidoreductase activity, acting on paired donors, with incorporation or reduction of molecular oxygen"/>
    <property type="evidence" value="ECO:0007669"/>
    <property type="project" value="InterPro"/>
</dbReference>
<dbReference type="SUPFAM" id="SSF48264">
    <property type="entry name" value="Cytochrome P450"/>
    <property type="match status" value="1"/>
</dbReference>
<dbReference type="PRINTS" id="PR00463">
    <property type="entry name" value="EP450I"/>
</dbReference>
<organism evidence="10 11">
    <name type="scientific">Paralvinella palmiformis</name>
    <dbReference type="NCBI Taxonomy" id="53620"/>
    <lineage>
        <taxon>Eukaryota</taxon>
        <taxon>Metazoa</taxon>
        <taxon>Spiralia</taxon>
        <taxon>Lophotrochozoa</taxon>
        <taxon>Annelida</taxon>
        <taxon>Polychaeta</taxon>
        <taxon>Sedentaria</taxon>
        <taxon>Canalipalpata</taxon>
        <taxon>Terebellida</taxon>
        <taxon>Terebelliformia</taxon>
        <taxon>Alvinellidae</taxon>
        <taxon>Paralvinella</taxon>
    </lineage>
</organism>
<keyword evidence="11" id="KW-1185">Reference proteome</keyword>
<evidence type="ECO:0000256" key="1">
    <source>
        <dbReference type="ARBA" id="ARBA00001971"/>
    </source>
</evidence>
<comment type="similarity">
    <text evidence="2 9">Belongs to the cytochrome P450 family.</text>
</comment>
<dbReference type="Pfam" id="PF00067">
    <property type="entry name" value="p450"/>
    <property type="match status" value="1"/>
</dbReference>
<dbReference type="Proteomes" id="UP001208570">
    <property type="component" value="Unassembled WGS sequence"/>
</dbReference>
<proteinExistence type="inferred from homology"/>
<dbReference type="PANTHER" id="PTHR24279:SF120">
    <property type="entry name" value="CYTOCHROME P450"/>
    <property type="match status" value="1"/>
</dbReference>
<evidence type="ECO:0000256" key="3">
    <source>
        <dbReference type="ARBA" id="ARBA00022617"/>
    </source>
</evidence>
<comment type="cofactor">
    <cofactor evidence="1 8">
        <name>heme</name>
        <dbReference type="ChEBI" id="CHEBI:30413"/>
    </cofactor>
</comment>
<dbReference type="EMBL" id="JAODUP010000292">
    <property type="protein sequence ID" value="KAK2153576.1"/>
    <property type="molecule type" value="Genomic_DNA"/>
</dbReference>
<dbReference type="GO" id="GO:0005506">
    <property type="term" value="F:iron ion binding"/>
    <property type="evidence" value="ECO:0007669"/>
    <property type="project" value="InterPro"/>
</dbReference>
<dbReference type="PANTHER" id="PTHR24279">
    <property type="entry name" value="CYTOCHROME P450"/>
    <property type="match status" value="1"/>
</dbReference>
<evidence type="ECO:0000313" key="11">
    <source>
        <dbReference type="Proteomes" id="UP001208570"/>
    </source>
</evidence>
<dbReference type="InterPro" id="IPR002401">
    <property type="entry name" value="Cyt_P450_E_grp-I"/>
</dbReference>
<evidence type="ECO:0000256" key="7">
    <source>
        <dbReference type="ARBA" id="ARBA00023033"/>
    </source>
</evidence>
<comment type="caution">
    <text evidence="10">The sequence shown here is derived from an EMBL/GenBank/DDBJ whole genome shotgun (WGS) entry which is preliminary data.</text>
</comment>
<protein>
    <recommendedName>
        <fullName evidence="12">Cytochrome P450</fullName>
    </recommendedName>
</protein>